<protein>
    <submittedName>
        <fullName evidence="2">Zinc ribbon domain-containing protein</fullName>
    </submittedName>
</protein>
<organism evidence="2 3">
    <name type="scientific">Pelomicrobium methylotrophicum</name>
    <dbReference type="NCBI Taxonomy" id="2602750"/>
    <lineage>
        <taxon>Bacteria</taxon>
        <taxon>Pseudomonadati</taxon>
        <taxon>Pseudomonadota</taxon>
        <taxon>Hydrogenophilia</taxon>
        <taxon>Hydrogenophilia incertae sedis</taxon>
        <taxon>Pelomicrobium</taxon>
    </lineage>
</organism>
<dbReference type="EMBL" id="VPFL01000021">
    <property type="protein sequence ID" value="TXF10828.1"/>
    <property type="molecule type" value="Genomic_DNA"/>
</dbReference>
<keyword evidence="3" id="KW-1185">Reference proteome</keyword>
<dbReference type="Proteomes" id="UP000321201">
    <property type="component" value="Unassembled WGS sequence"/>
</dbReference>
<dbReference type="AlphaFoldDB" id="A0A5C7EQK3"/>
<comment type="caution">
    <text evidence="2">The sequence shown here is derived from an EMBL/GenBank/DDBJ whole genome shotgun (WGS) entry which is preliminary data.</text>
</comment>
<dbReference type="RefSeq" id="WP_147800721.1">
    <property type="nucleotide sequence ID" value="NZ_VPFL01000021.1"/>
</dbReference>
<accession>A0A5C7EQK3</accession>
<evidence type="ECO:0000313" key="3">
    <source>
        <dbReference type="Proteomes" id="UP000321201"/>
    </source>
</evidence>
<sequence length="71" mass="7540">MPTYDYRCLACNAVFEVQQRIRAPGPVCPACGGATQKLILSAPAIHDSSAVGRELAMRSLPECGKGCRCCP</sequence>
<dbReference type="NCBIfam" id="TIGR02605">
    <property type="entry name" value="CxxC_CxxC_SSSS"/>
    <property type="match status" value="1"/>
</dbReference>
<dbReference type="OrthoDB" id="9813321at2"/>
<reference evidence="2 3" key="1">
    <citation type="submission" date="2019-08" db="EMBL/GenBank/DDBJ databases">
        <title>Pelomicrobium methylotrophicum gen. nov., sp. nov. a moderately thermophilic, facultatively anaerobic, lithoautotrophic and methylotrophic bacterium isolated from a terrestrial mud volcano.</title>
        <authorList>
            <person name="Slobodkina G.B."/>
            <person name="Merkel A.Y."/>
            <person name="Slobodkin A.I."/>
        </authorList>
    </citation>
    <scope>NUCLEOTIDE SEQUENCE [LARGE SCALE GENOMIC DNA]</scope>
    <source>
        <strain evidence="2 3">SM250</strain>
    </source>
</reference>
<feature type="domain" description="Putative regulatory protein FmdB zinc ribbon" evidence="1">
    <location>
        <begin position="1"/>
        <end position="40"/>
    </location>
</feature>
<name>A0A5C7EQK3_9PROT</name>
<evidence type="ECO:0000313" key="2">
    <source>
        <dbReference type="EMBL" id="TXF10828.1"/>
    </source>
</evidence>
<proteinExistence type="predicted"/>
<gene>
    <name evidence="2" type="ORF">FR698_13485</name>
</gene>
<dbReference type="Pfam" id="PF09723">
    <property type="entry name" value="Zn_ribbon_8"/>
    <property type="match status" value="1"/>
</dbReference>
<dbReference type="SMART" id="SM00834">
    <property type="entry name" value="CxxC_CXXC_SSSS"/>
    <property type="match status" value="1"/>
</dbReference>
<dbReference type="InParanoid" id="A0A5C7EQK3"/>
<evidence type="ECO:0000259" key="1">
    <source>
        <dbReference type="SMART" id="SM00834"/>
    </source>
</evidence>
<dbReference type="InterPro" id="IPR013429">
    <property type="entry name" value="Regulatory_FmdB_Zinc_ribbon"/>
</dbReference>